<keyword evidence="2" id="KW-0812">Transmembrane</keyword>
<evidence type="ECO:0000256" key="2">
    <source>
        <dbReference type="RuleBase" id="RU362097"/>
    </source>
</evidence>
<sequence>MTLPAWYRLLPLVAALTLLGGCATIGPAYTAPDLPLASQWQAPQAHDGRLASLLDWWQQLDDPVLHGLLAVTEQQHPSLQSALAAIDSARADVDTAAQAGVPSASLSTGVTRQRSSGISRSSALDASWEIDLWGKLQRNHEAATARLQASEAGWHDARASLAAELANYYVNYRASQLQTELAQLSRQSQQDSTDATRVLVKAGFSSAVDGADAEAALASADNTLLAQQAETELYLKALVAVSGMPEAELRALLASQPARLPAAANLQVDSVPADLLRQRPDLQAAERQLAAASADIGVAEAGRYPQLSLAGTLSASRNQGRQQSSWSFGPTLSLPLLDGGSSQAAVTQAGANYRQTQASYQSSVRSAVQEVEQALVRVDSSRQREAALSARHQLATGQLAAVNRQWQAGTASVLALGSALRSSIASQQDLITLQRDRLLYTLALYKALGGGWITQNESQAS</sequence>
<comment type="subcellular location">
    <subcellularLocation>
        <location evidence="2">Cell membrane</location>
        <topology evidence="2">Lipid-anchor</topology>
    </subcellularLocation>
</comment>
<evidence type="ECO:0000313" key="3">
    <source>
        <dbReference type="EMBL" id="MDC7717849.1"/>
    </source>
</evidence>
<dbReference type="RefSeq" id="WP_272752157.1">
    <property type="nucleotide sequence ID" value="NZ_JAQQLF010000013.1"/>
</dbReference>
<evidence type="ECO:0000256" key="1">
    <source>
        <dbReference type="ARBA" id="ARBA00007613"/>
    </source>
</evidence>
<dbReference type="Proteomes" id="UP001219956">
    <property type="component" value="Unassembled WGS sequence"/>
</dbReference>
<dbReference type="InterPro" id="IPR003423">
    <property type="entry name" value="OMP_efflux"/>
</dbReference>
<evidence type="ECO:0000313" key="4">
    <source>
        <dbReference type="Proteomes" id="UP001219956"/>
    </source>
</evidence>
<dbReference type="Gene3D" id="1.20.1600.10">
    <property type="entry name" value="Outer membrane efflux proteins (OEP)"/>
    <property type="match status" value="1"/>
</dbReference>
<dbReference type="SUPFAM" id="SSF56954">
    <property type="entry name" value="Outer membrane efflux proteins (OEP)"/>
    <property type="match status" value="1"/>
</dbReference>
<organism evidence="3 4">
    <name type="scientific">Vogesella aquatica</name>
    <dbReference type="NCBI Taxonomy" id="2984206"/>
    <lineage>
        <taxon>Bacteria</taxon>
        <taxon>Pseudomonadati</taxon>
        <taxon>Pseudomonadota</taxon>
        <taxon>Betaproteobacteria</taxon>
        <taxon>Neisseriales</taxon>
        <taxon>Chromobacteriaceae</taxon>
        <taxon>Vogesella</taxon>
    </lineage>
</organism>
<dbReference type="Gene3D" id="2.20.200.10">
    <property type="entry name" value="Outer membrane efflux proteins (OEP)"/>
    <property type="match status" value="1"/>
</dbReference>
<keyword evidence="2" id="KW-0449">Lipoprotein</keyword>
<dbReference type="EMBL" id="JAQQLF010000013">
    <property type="protein sequence ID" value="MDC7717849.1"/>
    <property type="molecule type" value="Genomic_DNA"/>
</dbReference>
<keyword evidence="2" id="KW-0472">Membrane</keyword>
<proteinExistence type="inferred from homology"/>
<accession>A0ABT5IZ55</accession>
<keyword evidence="4" id="KW-1185">Reference proteome</keyword>
<keyword evidence="2" id="KW-1134">Transmembrane beta strand</keyword>
<dbReference type="PANTHER" id="PTHR30203:SF30">
    <property type="entry name" value="OUTER MEMBRANE PROTEIN-RELATED"/>
    <property type="match status" value="1"/>
</dbReference>
<reference evidence="3 4" key="1">
    <citation type="submission" date="2023-01" db="EMBL/GenBank/DDBJ databases">
        <title>Novel species of the genus Vogesella isolated from rivers.</title>
        <authorList>
            <person name="Lu H."/>
        </authorList>
    </citation>
    <scope>NUCLEOTIDE SEQUENCE [LARGE SCALE GENOMIC DNA]</scope>
    <source>
        <strain evidence="3 4">DC21W</strain>
    </source>
</reference>
<comment type="similarity">
    <text evidence="1 2">Belongs to the outer membrane factor (OMF) (TC 1.B.17) family.</text>
</comment>
<gene>
    <name evidence="3" type="ORF">PQU95_11565</name>
</gene>
<keyword evidence="2" id="KW-0564">Palmitate</keyword>
<name>A0ABT5IZ55_9NEIS</name>
<protein>
    <submittedName>
        <fullName evidence="3">Efflux transporter outer membrane subunit</fullName>
    </submittedName>
</protein>
<dbReference type="InterPro" id="IPR010131">
    <property type="entry name" value="MdtP/NodT-like"/>
</dbReference>
<dbReference type="NCBIfam" id="TIGR01845">
    <property type="entry name" value="outer_NodT"/>
    <property type="match status" value="1"/>
</dbReference>
<comment type="caution">
    <text evidence="3">The sequence shown here is derived from an EMBL/GenBank/DDBJ whole genome shotgun (WGS) entry which is preliminary data.</text>
</comment>
<dbReference type="PANTHER" id="PTHR30203">
    <property type="entry name" value="OUTER MEMBRANE CATION EFFLUX PROTEIN"/>
    <property type="match status" value="1"/>
</dbReference>
<dbReference type="Pfam" id="PF02321">
    <property type="entry name" value="OEP"/>
    <property type="match status" value="2"/>
</dbReference>